<keyword evidence="3" id="KW-0235">DNA replication</keyword>
<dbReference type="GO" id="GO:0031261">
    <property type="term" value="C:DNA replication preinitiation complex"/>
    <property type="evidence" value="ECO:0007669"/>
    <property type="project" value="TreeGrafter"/>
</dbReference>
<dbReference type="GO" id="GO:0051301">
    <property type="term" value="P:cell division"/>
    <property type="evidence" value="ECO:0007669"/>
    <property type="project" value="UniProtKB-KW"/>
</dbReference>
<gene>
    <name evidence="7" type="primary">CDC45</name>
    <name evidence="7" type="ORF">TSPGSL018_18171</name>
</gene>
<dbReference type="GO" id="GO:0006270">
    <property type="term" value="P:DNA replication initiation"/>
    <property type="evidence" value="ECO:0007669"/>
    <property type="project" value="InterPro"/>
</dbReference>
<keyword evidence="4" id="KW-0539">Nucleus</keyword>
<evidence type="ECO:0000256" key="2">
    <source>
        <dbReference type="ARBA" id="ARBA00010727"/>
    </source>
</evidence>
<keyword evidence="7" id="KW-0132">Cell division</keyword>
<feature type="compositionally biased region" description="Low complexity" evidence="6">
    <location>
        <begin position="153"/>
        <end position="164"/>
    </location>
</feature>
<dbReference type="GO" id="GO:0003682">
    <property type="term" value="F:chromatin binding"/>
    <property type="evidence" value="ECO:0007669"/>
    <property type="project" value="TreeGrafter"/>
</dbReference>
<evidence type="ECO:0000256" key="5">
    <source>
        <dbReference type="ARBA" id="ARBA00023306"/>
    </source>
</evidence>
<protein>
    <submittedName>
        <fullName evidence="7">Cell division control protein 45</fullName>
    </submittedName>
</protein>
<feature type="compositionally biased region" description="Acidic residues" evidence="6">
    <location>
        <begin position="137"/>
        <end position="152"/>
    </location>
</feature>
<sequence>VVDASFVTAYEAVKEELASSDEVDRKLPIFVSTVECDSICALRIIVGLLKSESVHFSIYPVTGWKDIQDTVQAELVDKQGLSNMFFINCGATEDLVELLALGSSSHRALVIDSHRPIHTSNADEQNSSVMVLLTENDEQPPTDLGNSDESDSESGSSEDGASSSDGDEQENEPPLQRQRVEEAAASKKIARSRERRRLREERRKKRIEYYDRGAWRGHPASTVTYELCRQLRKEDNHYLWMSIVGLTDQFLHQLISGQSYQALLHACRQQVLELGNPEMQEYAELDDGSGARAKVPLNRRISTLRDFRFTLLRHWTLHDAMLYSEYVTTRLQTWREKGRRNLELLLAKMGFSLMQCKQFYGHMKPSIKEQLASQLENYAPSYNLPDLQFDSFQLEQGYKRAISASDAVHAVTAMLETQKLDQEDWKHNFWRAYACLGPNSMAELAKGIELAKKVQRTIIETGGAVMARKAAVSMSSFRVVNLADGEVPDRALLSQPLALLKLAIFVQDAYRVMHNKVKPVVVVGPEGEDHMCLIVGYTGRPRITDVSGNRFGNAFAYAQDATKCELHADYCDQYTVKVAKSDILRFIAALDAGGHMKE</sequence>
<evidence type="ECO:0000313" key="7">
    <source>
        <dbReference type="EMBL" id="JAC64511.1"/>
    </source>
</evidence>
<evidence type="ECO:0000256" key="3">
    <source>
        <dbReference type="ARBA" id="ARBA00022705"/>
    </source>
</evidence>
<dbReference type="InterPro" id="IPR003874">
    <property type="entry name" value="CDC45"/>
</dbReference>
<dbReference type="GO" id="GO:0003697">
    <property type="term" value="F:single-stranded DNA binding"/>
    <property type="evidence" value="ECO:0007669"/>
    <property type="project" value="TreeGrafter"/>
</dbReference>
<dbReference type="EMBL" id="GBEZ01022326">
    <property type="protein sequence ID" value="JAC64511.1"/>
    <property type="molecule type" value="Transcribed_RNA"/>
</dbReference>
<dbReference type="GO" id="GO:0003688">
    <property type="term" value="F:DNA replication origin binding"/>
    <property type="evidence" value="ECO:0007669"/>
    <property type="project" value="TreeGrafter"/>
</dbReference>
<dbReference type="Pfam" id="PF02724">
    <property type="entry name" value="CDC45"/>
    <property type="match status" value="1"/>
</dbReference>
<evidence type="ECO:0000256" key="1">
    <source>
        <dbReference type="ARBA" id="ARBA00004123"/>
    </source>
</evidence>
<evidence type="ECO:0000256" key="4">
    <source>
        <dbReference type="ARBA" id="ARBA00023242"/>
    </source>
</evidence>
<dbReference type="GO" id="GO:0000727">
    <property type="term" value="P:double-strand break repair via break-induced replication"/>
    <property type="evidence" value="ECO:0007669"/>
    <property type="project" value="TreeGrafter"/>
</dbReference>
<organism evidence="7">
    <name type="scientific">Tetraselmis sp. GSL018</name>
    <dbReference type="NCBI Taxonomy" id="582737"/>
    <lineage>
        <taxon>Eukaryota</taxon>
        <taxon>Viridiplantae</taxon>
        <taxon>Chlorophyta</taxon>
        <taxon>core chlorophytes</taxon>
        <taxon>Chlorodendrophyceae</taxon>
        <taxon>Chlorodendrales</taxon>
        <taxon>Chlorodendraceae</taxon>
        <taxon>Tetraselmis</taxon>
    </lineage>
</organism>
<keyword evidence="5" id="KW-0131">Cell cycle</keyword>
<dbReference type="AlphaFoldDB" id="A0A061R1U4"/>
<comment type="subcellular location">
    <subcellularLocation>
        <location evidence="1">Nucleus</location>
    </subcellularLocation>
</comment>
<comment type="similarity">
    <text evidence="2">Belongs to the CDC45 family.</text>
</comment>
<dbReference type="PANTHER" id="PTHR10507">
    <property type="entry name" value="CDC45-RELATED PROTEIN"/>
    <property type="match status" value="1"/>
</dbReference>
<evidence type="ECO:0000256" key="6">
    <source>
        <dbReference type="SAM" id="MobiDB-lite"/>
    </source>
</evidence>
<dbReference type="GO" id="GO:1902977">
    <property type="term" value="P:mitotic DNA replication preinitiation complex assembly"/>
    <property type="evidence" value="ECO:0007669"/>
    <property type="project" value="TreeGrafter"/>
</dbReference>
<dbReference type="PANTHER" id="PTHR10507:SF0">
    <property type="entry name" value="CELL DIVISION CONTROL PROTEIN 45 HOMOLOG"/>
    <property type="match status" value="1"/>
</dbReference>
<name>A0A061R1U4_9CHLO</name>
<reference evidence="7" key="1">
    <citation type="submission" date="2014-05" db="EMBL/GenBank/DDBJ databases">
        <title>The transcriptome of the halophilic microalga Tetraselmis sp. GSL018 isolated from the Great Salt Lake, Utah.</title>
        <authorList>
            <person name="Jinkerson R.E."/>
            <person name="D'Adamo S."/>
            <person name="Posewitz M.C."/>
        </authorList>
    </citation>
    <scope>NUCLEOTIDE SEQUENCE</scope>
    <source>
        <strain evidence="7">GSL018</strain>
    </source>
</reference>
<accession>A0A061R1U4</accession>
<proteinExistence type="inferred from homology"/>
<feature type="non-terminal residue" evidence="7">
    <location>
        <position position="1"/>
    </location>
</feature>
<feature type="region of interest" description="Disordered" evidence="6">
    <location>
        <begin position="137"/>
        <end position="198"/>
    </location>
</feature>